<keyword evidence="1" id="KW-0732">Signal</keyword>
<dbReference type="Proteomes" id="UP000533900">
    <property type="component" value="Unassembled WGS sequence"/>
</dbReference>
<sequence length="173" mass="19703">MTKLKRTLLLLTILIGVSAYSQTKEDAFSDAEITAKATLEMEFETVIKHTLPAVVDLMGGKDAAINMIKGMFDSMKTQGFVFEKADVVSVSDVVEEQGQYRCVVENFNQMKMADQRIKSKSYLLGIYNDTDNYWWFIEAKQLKNQMMIDQVLPDFETSLDIPEDDMQTEAIDD</sequence>
<comment type="caution">
    <text evidence="2">The sequence shown here is derived from an EMBL/GenBank/DDBJ whole genome shotgun (WGS) entry which is preliminary data.</text>
</comment>
<dbReference type="RefSeq" id="WP_185787597.1">
    <property type="nucleotide sequence ID" value="NZ_JACLCP010000001.1"/>
</dbReference>
<feature type="chain" id="PRO_5032650347" evidence="1">
    <location>
        <begin position="22"/>
        <end position="173"/>
    </location>
</feature>
<accession>A0A842ISP7</accession>
<name>A0A842ISP7_9FLAO</name>
<evidence type="ECO:0000313" key="3">
    <source>
        <dbReference type="Proteomes" id="UP000533900"/>
    </source>
</evidence>
<protein>
    <submittedName>
        <fullName evidence="2">Uncharacterized protein</fullName>
    </submittedName>
</protein>
<feature type="signal peptide" evidence="1">
    <location>
        <begin position="1"/>
        <end position="21"/>
    </location>
</feature>
<reference evidence="2" key="1">
    <citation type="submission" date="2020-08" db="EMBL/GenBank/DDBJ databases">
        <title>Winogradskyella ouciana sp. nov., isolated from the hadal seawater of the Mariana Trench.</title>
        <authorList>
            <person name="He X."/>
        </authorList>
    </citation>
    <scope>NUCLEOTIDE SEQUENCE [LARGE SCALE GENOMIC DNA]</scope>
    <source>
        <strain evidence="2">KCTC 52348</strain>
    </source>
</reference>
<dbReference type="AlphaFoldDB" id="A0A842ISP7"/>
<evidence type="ECO:0000313" key="2">
    <source>
        <dbReference type="EMBL" id="MBC2843888.1"/>
    </source>
</evidence>
<dbReference type="EMBL" id="JACLCP010000001">
    <property type="protein sequence ID" value="MBC2843888.1"/>
    <property type="molecule type" value="Genomic_DNA"/>
</dbReference>
<organism evidence="2 3">
    <name type="scientific">Winogradskyella flava</name>
    <dbReference type="NCBI Taxonomy" id="1884876"/>
    <lineage>
        <taxon>Bacteria</taxon>
        <taxon>Pseudomonadati</taxon>
        <taxon>Bacteroidota</taxon>
        <taxon>Flavobacteriia</taxon>
        <taxon>Flavobacteriales</taxon>
        <taxon>Flavobacteriaceae</taxon>
        <taxon>Winogradskyella</taxon>
    </lineage>
</organism>
<gene>
    <name evidence="2" type="ORF">H7F21_02195</name>
</gene>
<proteinExistence type="predicted"/>
<evidence type="ECO:0000256" key="1">
    <source>
        <dbReference type="SAM" id="SignalP"/>
    </source>
</evidence>
<keyword evidence="3" id="KW-1185">Reference proteome</keyword>